<dbReference type="EMBL" id="CBYB010000036">
    <property type="protein sequence ID" value="CDM60356.1"/>
    <property type="molecule type" value="Genomic_DNA"/>
</dbReference>
<sequence length="49" mass="5456">MSSNLQIKGARIFDGMEWHDDAALVVEAGRTATQVSSALRWRPGHYLRG</sequence>
<organism evidence="1 2">
    <name type="scientific">Rhizobium favelukesii</name>
    <dbReference type="NCBI Taxonomy" id="348824"/>
    <lineage>
        <taxon>Bacteria</taxon>
        <taxon>Pseudomonadati</taxon>
        <taxon>Pseudomonadota</taxon>
        <taxon>Alphaproteobacteria</taxon>
        <taxon>Hyphomicrobiales</taxon>
        <taxon>Rhizobiaceae</taxon>
        <taxon>Rhizobium/Agrobacterium group</taxon>
        <taxon>Rhizobium</taxon>
    </lineage>
</organism>
<dbReference type="Proteomes" id="UP000019443">
    <property type="component" value="Unassembled WGS sequence"/>
</dbReference>
<evidence type="ECO:0000313" key="2">
    <source>
        <dbReference type="Proteomes" id="UP000019443"/>
    </source>
</evidence>
<comment type="caution">
    <text evidence="1">The sequence shown here is derived from an EMBL/GenBank/DDBJ whole genome shotgun (WGS) entry which is preliminary data.</text>
</comment>
<reference evidence="1" key="1">
    <citation type="submission" date="2013-11" db="EMBL/GenBank/DDBJ databases">
        <title>Draft genome sequence of the broad-host-range Rhizobium sp. LPU83 strain, a member of the low-genetic diversity Oregon-like Rhizobium sp. group.</title>
        <authorList>
            <person name="Wibberg D."/>
            <person name="Puehler A."/>
            <person name="Schlueter A."/>
        </authorList>
    </citation>
    <scope>NUCLEOTIDE SEQUENCE [LARGE SCALE GENOMIC DNA]</scope>
    <source>
        <strain evidence="1">LPU83</strain>
        <plasmid evidence="1">pLPU83b</plasmid>
    </source>
</reference>
<accession>W6S1M4</accession>
<geneLocation type="plasmid" evidence="1">
    <name>pLPU83b</name>
</geneLocation>
<keyword evidence="1" id="KW-0614">Plasmid</keyword>
<protein>
    <submittedName>
        <fullName evidence="1">Uncharacterized protein</fullName>
    </submittedName>
</protein>
<keyword evidence="2" id="KW-1185">Reference proteome</keyword>
<proteinExistence type="predicted"/>
<evidence type="ECO:0000313" key="1">
    <source>
        <dbReference type="EMBL" id="CDM60356.1"/>
    </source>
</evidence>
<dbReference type="AlphaFoldDB" id="W6S1M4"/>
<gene>
    <name evidence="1" type="ORF">LPU83_pLPU83b_0369</name>
</gene>
<name>W6S1M4_9HYPH</name>